<feature type="compositionally biased region" description="Polar residues" evidence="2">
    <location>
        <begin position="44"/>
        <end position="53"/>
    </location>
</feature>
<keyword evidence="1" id="KW-0479">Metal-binding</keyword>
<dbReference type="GO" id="GO:0008270">
    <property type="term" value="F:zinc ion binding"/>
    <property type="evidence" value="ECO:0007669"/>
    <property type="project" value="UniProtKB-KW"/>
</dbReference>
<keyword evidence="1" id="KW-0863">Zinc-finger</keyword>
<dbReference type="InterPro" id="IPR001878">
    <property type="entry name" value="Znf_CCHC"/>
</dbReference>
<reference evidence="4" key="1">
    <citation type="submission" date="2023-08" db="EMBL/GenBank/DDBJ databases">
        <authorList>
            <person name="Audoor S."/>
            <person name="Bilcke G."/>
        </authorList>
    </citation>
    <scope>NUCLEOTIDE SEQUENCE</scope>
</reference>
<feature type="compositionally biased region" description="Basic residues" evidence="2">
    <location>
        <begin position="1"/>
        <end position="18"/>
    </location>
</feature>
<feature type="region of interest" description="Disordered" evidence="2">
    <location>
        <begin position="1"/>
        <end position="76"/>
    </location>
</feature>
<dbReference type="GO" id="GO:0003676">
    <property type="term" value="F:nucleic acid binding"/>
    <property type="evidence" value="ECO:0007669"/>
    <property type="project" value="InterPro"/>
</dbReference>
<evidence type="ECO:0000256" key="2">
    <source>
        <dbReference type="SAM" id="MobiDB-lite"/>
    </source>
</evidence>
<evidence type="ECO:0000256" key="1">
    <source>
        <dbReference type="PROSITE-ProRule" id="PRU00047"/>
    </source>
</evidence>
<organism evidence="4 5">
    <name type="scientific">Cylindrotheca closterium</name>
    <dbReference type="NCBI Taxonomy" id="2856"/>
    <lineage>
        <taxon>Eukaryota</taxon>
        <taxon>Sar</taxon>
        <taxon>Stramenopiles</taxon>
        <taxon>Ochrophyta</taxon>
        <taxon>Bacillariophyta</taxon>
        <taxon>Bacillariophyceae</taxon>
        <taxon>Bacillariophycidae</taxon>
        <taxon>Bacillariales</taxon>
        <taxon>Bacillariaceae</taxon>
        <taxon>Cylindrotheca</taxon>
    </lineage>
</organism>
<accession>A0AAD2GAF0</accession>
<protein>
    <recommendedName>
        <fullName evidence="3">CCHC-type domain-containing protein</fullName>
    </recommendedName>
</protein>
<dbReference type="Proteomes" id="UP001295423">
    <property type="component" value="Unassembled WGS sequence"/>
</dbReference>
<sequence>MPVGTRKKKSNASAKRRLFFGNQESDSGKKRKEVPIEIEDDSPRPTQSTLSETPQKKIRYGRAKVITPDKEDDKKKEAEYVPTYIHKNLSYHRKGKAMLDPTTQKTFDLVTRFFQVPENFEQDRRFGPIAGTCFEERMIQAYNLGMLEPIEEENASIELCSSCASEGHKSVDCPQLL</sequence>
<keyword evidence="1" id="KW-0862">Zinc</keyword>
<evidence type="ECO:0000259" key="3">
    <source>
        <dbReference type="PROSITE" id="PS50158"/>
    </source>
</evidence>
<dbReference type="PROSITE" id="PS50158">
    <property type="entry name" value="ZF_CCHC"/>
    <property type="match status" value="1"/>
</dbReference>
<evidence type="ECO:0000313" key="4">
    <source>
        <dbReference type="EMBL" id="CAJ1966713.1"/>
    </source>
</evidence>
<dbReference type="AlphaFoldDB" id="A0AAD2GAF0"/>
<evidence type="ECO:0000313" key="5">
    <source>
        <dbReference type="Proteomes" id="UP001295423"/>
    </source>
</evidence>
<comment type="caution">
    <text evidence="4">The sequence shown here is derived from an EMBL/GenBank/DDBJ whole genome shotgun (WGS) entry which is preliminary data.</text>
</comment>
<proteinExistence type="predicted"/>
<gene>
    <name evidence="4" type="ORF">CYCCA115_LOCUS22296</name>
</gene>
<keyword evidence="5" id="KW-1185">Reference proteome</keyword>
<feature type="compositionally biased region" description="Basic and acidic residues" evidence="2">
    <location>
        <begin position="67"/>
        <end position="76"/>
    </location>
</feature>
<feature type="domain" description="CCHC-type" evidence="3">
    <location>
        <begin position="160"/>
        <end position="175"/>
    </location>
</feature>
<name>A0AAD2GAF0_9STRA</name>
<dbReference type="EMBL" id="CAKOGP040002313">
    <property type="protein sequence ID" value="CAJ1966713.1"/>
    <property type="molecule type" value="Genomic_DNA"/>
</dbReference>